<dbReference type="AlphaFoldDB" id="A0A9W9N447"/>
<feature type="region of interest" description="Disordered" evidence="2">
    <location>
        <begin position="1"/>
        <end position="117"/>
    </location>
</feature>
<accession>A0A9W9N447</accession>
<dbReference type="RefSeq" id="XP_058310518.1">
    <property type="nucleotide sequence ID" value="XM_058451056.1"/>
</dbReference>
<feature type="compositionally biased region" description="Polar residues" evidence="2">
    <location>
        <begin position="20"/>
        <end position="31"/>
    </location>
</feature>
<protein>
    <submittedName>
        <fullName evidence="3">Uncharacterized protein</fullName>
    </submittedName>
</protein>
<sequence>METRQSARKRRNSSVSNSRGEPSTAQQTKHSVPSGYTAPQSTSSTPRKARKRVRFSDPGPRLHDAGSGSTGLTPAMKRTSFGDHSTRFPTPGDRSPSRKARRTSAPAPRFQRSFDPIEPFDETCSERIVQFTPLRQILDTRTQRRIRRIGLSDEINHIEREKRQASDFEKTIENLRQERDSLKNELSTLKQRHAIPEDELPSYESFWMSPQVRIQELEHETSRLRDEISVASFRSQGEASLPVSNEGETFMLNDSAIIVSNSPDFRAVRDCHSPVPDSLMLFDQQHTDVSTQTQALDSTEDHDIHNLTLDLEAARNEKKELFDACRSHVSAFENSGMGDIFRQSSPPPDFFDNMIAILTTALYRASDATQALEGISQECSSLGFSGTNADEVISDMKTHFRSARLELERIIPGETPNGLEDGKATLGALIKRVRSLAKDLREERKQHYGSLGREKALRGQFDNLLHRYEAAANKIGNLEDSIASSAGDMLHTRMRMQDLENEHQEKNIGIDRLNAALNKYHEDVKSLEELVGRLEDENLATREEHAQQISNLERQVASERKQRSAIETTASEYESRIRQLEDTVEQNRIRACNLISEVESLEKEHKQAIEALEQNASQQLQQYEEDAGTLNVRISELTTSLEETRSEAQRLRQLNEGLEEQLRAELDARDELLDRWATEQARSFAFMKETVGSERRRAKVRAANWELKSDDLMSDGTTVMGSEPITPVSMTRFVDVEMGRGKNRRRMDSGIGILTEDELLASEDVSDLRRGLDSDIDLPTSDLIEF</sequence>
<dbReference type="GeneID" id="83178357"/>
<feature type="coiled-coil region" evidence="1">
    <location>
        <begin position="158"/>
        <end position="192"/>
    </location>
</feature>
<dbReference type="GO" id="GO:0005200">
    <property type="term" value="F:structural constituent of cytoskeleton"/>
    <property type="evidence" value="ECO:0007669"/>
    <property type="project" value="TreeGrafter"/>
</dbReference>
<name>A0A9W9N447_9EURO</name>
<feature type="compositionally biased region" description="Basic residues" evidence="2">
    <location>
        <begin position="1"/>
        <end position="12"/>
    </location>
</feature>
<organism evidence="3 4">
    <name type="scientific">Penicillium cinerascens</name>
    <dbReference type="NCBI Taxonomy" id="70096"/>
    <lineage>
        <taxon>Eukaryota</taxon>
        <taxon>Fungi</taxon>
        <taxon>Dikarya</taxon>
        <taxon>Ascomycota</taxon>
        <taxon>Pezizomycotina</taxon>
        <taxon>Eurotiomycetes</taxon>
        <taxon>Eurotiomycetidae</taxon>
        <taxon>Eurotiales</taxon>
        <taxon>Aspergillaceae</taxon>
        <taxon>Penicillium</taxon>
    </lineage>
</organism>
<dbReference type="EMBL" id="JAPQKR010000008">
    <property type="protein sequence ID" value="KAJ5212348.1"/>
    <property type="molecule type" value="Genomic_DNA"/>
</dbReference>
<proteinExistence type="predicted"/>
<comment type="caution">
    <text evidence="3">The sequence shown here is derived from an EMBL/GenBank/DDBJ whole genome shotgun (WGS) entry which is preliminary data.</text>
</comment>
<keyword evidence="1" id="KW-0175">Coiled coil</keyword>
<evidence type="ECO:0000256" key="1">
    <source>
        <dbReference type="SAM" id="Coils"/>
    </source>
</evidence>
<dbReference type="GO" id="GO:0005856">
    <property type="term" value="C:cytoskeleton"/>
    <property type="evidence" value="ECO:0007669"/>
    <property type="project" value="TreeGrafter"/>
</dbReference>
<gene>
    <name evidence="3" type="ORF">N7498_003994</name>
</gene>
<dbReference type="Proteomes" id="UP001150904">
    <property type="component" value="Unassembled WGS sequence"/>
</dbReference>
<reference evidence="3" key="1">
    <citation type="submission" date="2022-12" db="EMBL/GenBank/DDBJ databases">
        <authorList>
            <person name="Petersen C."/>
        </authorList>
    </citation>
    <scope>NUCLEOTIDE SEQUENCE</scope>
    <source>
        <strain evidence="3">IBT 15544</strain>
    </source>
</reference>
<dbReference type="OrthoDB" id="3532430at2759"/>
<evidence type="ECO:0000256" key="2">
    <source>
        <dbReference type="SAM" id="MobiDB-lite"/>
    </source>
</evidence>
<reference evidence="3" key="2">
    <citation type="journal article" date="2023" name="IMA Fungus">
        <title>Comparative genomic study of the Penicillium genus elucidates a diverse pangenome and 15 lateral gene transfer events.</title>
        <authorList>
            <person name="Petersen C."/>
            <person name="Sorensen T."/>
            <person name="Nielsen M.R."/>
            <person name="Sondergaard T.E."/>
            <person name="Sorensen J.L."/>
            <person name="Fitzpatrick D.A."/>
            <person name="Frisvad J.C."/>
            <person name="Nielsen K.L."/>
        </authorList>
    </citation>
    <scope>NUCLEOTIDE SEQUENCE</scope>
    <source>
        <strain evidence="3">IBT 15544</strain>
    </source>
</reference>
<feature type="coiled-coil region" evidence="1">
    <location>
        <begin position="496"/>
        <end position="675"/>
    </location>
</feature>
<feature type="compositionally biased region" description="Polar residues" evidence="2">
    <location>
        <begin position="37"/>
        <end position="46"/>
    </location>
</feature>
<evidence type="ECO:0000313" key="4">
    <source>
        <dbReference type="Proteomes" id="UP001150904"/>
    </source>
</evidence>
<dbReference type="PANTHER" id="PTHR47357">
    <property type="entry name" value="COP1-INTERACTIVE PROTEIN 1"/>
    <property type="match status" value="1"/>
</dbReference>
<dbReference type="PANTHER" id="PTHR47357:SF1">
    <property type="entry name" value="SPINDLE POLE BODY COMPONENT 110"/>
    <property type="match status" value="1"/>
</dbReference>
<keyword evidence="4" id="KW-1185">Reference proteome</keyword>
<evidence type="ECO:0000313" key="3">
    <source>
        <dbReference type="EMBL" id="KAJ5212348.1"/>
    </source>
</evidence>